<proteinExistence type="predicted"/>
<dbReference type="AlphaFoldDB" id="A0A2M4DM46"/>
<protein>
    <submittedName>
        <fullName evidence="1">Putative secreted protein</fullName>
    </submittedName>
</protein>
<dbReference type="EMBL" id="GGFL01014455">
    <property type="protein sequence ID" value="MBW78633.1"/>
    <property type="molecule type" value="Transcribed_RNA"/>
</dbReference>
<accession>A0A2M4DM46</accession>
<reference evidence="1" key="1">
    <citation type="submission" date="2018-01" db="EMBL/GenBank/DDBJ databases">
        <title>An insight into the sialome of Amazonian anophelines.</title>
        <authorList>
            <person name="Ribeiro J.M."/>
            <person name="Scarpassa V."/>
            <person name="Calvo E."/>
        </authorList>
    </citation>
    <scope>NUCLEOTIDE SEQUENCE</scope>
</reference>
<sequence length="71" mass="8339">MGVMITLVLTRVPPVRYSVMVGLPWMNRPLDYHSSTLQHRPNPYPVYCWTRSTINSQRIISRTTEVVPRLR</sequence>
<organism evidence="1">
    <name type="scientific">Anopheles darlingi</name>
    <name type="common">Mosquito</name>
    <dbReference type="NCBI Taxonomy" id="43151"/>
    <lineage>
        <taxon>Eukaryota</taxon>
        <taxon>Metazoa</taxon>
        <taxon>Ecdysozoa</taxon>
        <taxon>Arthropoda</taxon>
        <taxon>Hexapoda</taxon>
        <taxon>Insecta</taxon>
        <taxon>Pterygota</taxon>
        <taxon>Neoptera</taxon>
        <taxon>Endopterygota</taxon>
        <taxon>Diptera</taxon>
        <taxon>Nematocera</taxon>
        <taxon>Culicoidea</taxon>
        <taxon>Culicidae</taxon>
        <taxon>Anophelinae</taxon>
        <taxon>Anopheles</taxon>
    </lineage>
</organism>
<name>A0A2M4DM46_ANODA</name>
<evidence type="ECO:0000313" key="1">
    <source>
        <dbReference type="EMBL" id="MBW78633.1"/>
    </source>
</evidence>